<organism evidence="3 4">
    <name type="scientific">Tectimicrobiota bacterium</name>
    <dbReference type="NCBI Taxonomy" id="2528274"/>
    <lineage>
        <taxon>Bacteria</taxon>
        <taxon>Pseudomonadati</taxon>
        <taxon>Nitrospinota/Tectimicrobiota group</taxon>
        <taxon>Candidatus Tectimicrobiota</taxon>
    </lineage>
</organism>
<evidence type="ECO:0000313" key="3">
    <source>
        <dbReference type="EMBL" id="MBI2877251.1"/>
    </source>
</evidence>
<evidence type="ECO:0000259" key="1">
    <source>
        <dbReference type="Pfam" id="PF00534"/>
    </source>
</evidence>
<accession>A0A932CQG8</accession>
<name>A0A932CQG8_UNCTE</name>
<dbReference type="EMBL" id="JACPRF010000309">
    <property type="protein sequence ID" value="MBI2877251.1"/>
    <property type="molecule type" value="Genomic_DNA"/>
</dbReference>
<dbReference type="Pfam" id="PF00534">
    <property type="entry name" value="Glycos_transf_1"/>
    <property type="match status" value="1"/>
</dbReference>
<dbReference type="Gene3D" id="3.40.50.2000">
    <property type="entry name" value="Glycogen Phosphorylase B"/>
    <property type="match status" value="2"/>
</dbReference>
<proteinExistence type="predicted"/>
<dbReference type="InterPro" id="IPR050194">
    <property type="entry name" value="Glycosyltransferase_grp1"/>
</dbReference>
<dbReference type="InterPro" id="IPR001296">
    <property type="entry name" value="Glyco_trans_1"/>
</dbReference>
<dbReference type="Pfam" id="PF13439">
    <property type="entry name" value="Glyco_transf_4"/>
    <property type="match status" value="1"/>
</dbReference>
<dbReference type="CDD" id="cd03801">
    <property type="entry name" value="GT4_PimA-like"/>
    <property type="match status" value="1"/>
</dbReference>
<gene>
    <name evidence="3" type="ORF">HYY20_10245</name>
</gene>
<dbReference type="AlphaFoldDB" id="A0A932CQG8"/>
<dbReference type="PANTHER" id="PTHR45947:SF3">
    <property type="entry name" value="SULFOQUINOVOSYL TRANSFERASE SQD2"/>
    <property type="match status" value="1"/>
</dbReference>
<dbReference type="SUPFAM" id="SSF53756">
    <property type="entry name" value="UDP-Glycosyltransferase/glycogen phosphorylase"/>
    <property type="match status" value="1"/>
</dbReference>
<dbReference type="PANTHER" id="PTHR45947">
    <property type="entry name" value="SULFOQUINOVOSYL TRANSFERASE SQD2"/>
    <property type="match status" value="1"/>
</dbReference>
<dbReference type="Proteomes" id="UP000769766">
    <property type="component" value="Unassembled WGS sequence"/>
</dbReference>
<dbReference type="InterPro" id="IPR028098">
    <property type="entry name" value="Glyco_trans_4-like_N"/>
</dbReference>
<protein>
    <submittedName>
        <fullName evidence="3">Glycosyltransferase family 4 protein</fullName>
    </submittedName>
</protein>
<sequence>MTGEKLQVLFIADVSPIRVIGGAERVLYEHMRRLAHGGHAIQCLARAPGREAEAQAQMDGTVVHHFLGASGSSISFFLLSVWNCRKRFQQLRKEQAFDLLNFQQPLSALGVLTARESWKIPKLYTFHSLWFREYEIRVTRNGRPTDFRGRLPSWLGVRLNTGLRRIIERICLKASDRILVLSEFSREQLLRYHRVPASKISLIPGGVDTSRFIPRSDPERQAIRRRLVVPEGASLLLTVRNLQPRMGLENLIQAMVKVVAQRREVYLILGGAGPLEKELRALAARLALDPYLRFEGFIPEARLPEYYQAADFFLLPTRCMEGFGMVTVEALACVVHPCWVRRSVGR</sequence>
<comment type="caution">
    <text evidence="3">The sequence shown here is derived from an EMBL/GenBank/DDBJ whole genome shotgun (WGS) entry which is preliminary data.</text>
</comment>
<feature type="domain" description="Glycosyltransferase subfamily 4-like N-terminal" evidence="2">
    <location>
        <begin position="20"/>
        <end position="211"/>
    </location>
</feature>
<reference evidence="3" key="1">
    <citation type="submission" date="2020-07" db="EMBL/GenBank/DDBJ databases">
        <title>Huge and variable diversity of episymbiotic CPR bacteria and DPANN archaea in groundwater ecosystems.</title>
        <authorList>
            <person name="He C.Y."/>
            <person name="Keren R."/>
            <person name="Whittaker M."/>
            <person name="Farag I.F."/>
            <person name="Doudna J."/>
            <person name="Cate J.H.D."/>
            <person name="Banfield J.F."/>
        </authorList>
    </citation>
    <scope>NUCLEOTIDE SEQUENCE</scope>
    <source>
        <strain evidence="3">NC_groundwater_672_Ag_B-0.1um_62_36</strain>
    </source>
</reference>
<evidence type="ECO:0000313" key="4">
    <source>
        <dbReference type="Proteomes" id="UP000769766"/>
    </source>
</evidence>
<feature type="domain" description="Glycosyl transferase family 1" evidence="1">
    <location>
        <begin position="220"/>
        <end position="334"/>
    </location>
</feature>
<dbReference type="GO" id="GO:0016757">
    <property type="term" value="F:glycosyltransferase activity"/>
    <property type="evidence" value="ECO:0007669"/>
    <property type="project" value="InterPro"/>
</dbReference>
<evidence type="ECO:0000259" key="2">
    <source>
        <dbReference type="Pfam" id="PF13439"/>
    </source>
</evidence>